<feature type="domain" description="Glycosyltransferase RgtA/B/C/D-like" evidence="9">
    <location>
        <begin position="107"/>
        <end position="244"/>
    </location>
</feature>
<feature type="transmembrane region" description="Helical" evidence="8">
    <location>
        <begin position="151"/>
        <end position="172"/>
    </location>
</feature>
<dbReference type="AlphaFoldDB" id="A0A1I7F9J5"/>
<keyword evidence="6 8" id="KW-1133">Transmembrane helix</keyword>
<proteinExistence type="predicted"/>
<dbReference type="EMBL" id="FPBV01000001">
    <property type="protein sequence ID" value="SFU32766.1"/>
    <property type="molecule type" value="Genomic_DNA"/>
</dbReference>
<evidence type="ECO:0000256" key="5">
    <source>
        <dbReference type="ARBA" id="ARBA00022692"/>
    </source>
</evidence>
<sequence>MPLPRLRVRAARLREAVGPLWIVAVGCAVHAWMYLRSRYVPLTGDMVHYNHAADLLLQRHVLTYWSTAPAAQVMPGYPLFVALCKWLAGHVYPRWGEFGLPGLHMTILVQAALAIVTSLLLYRVAMRLCPPRWAMLAALLWTLYLPQVKAASFVLTETLFNFLFWSFVLSFCRAMERSTLPRWFVAGLLLGLGVLVRPTPLPYLAAIALCLGWRWRTGQATLTETVRRFGGALVGFLLCLAPWWIRNWRTFHRLILTSDDAGNPLLNGVIPDWADWPVPPGLTAQEQVKLALNDMARGFSQHPLAYLKWLTVDKLWRMFGAPWYPDTEPYQWWANLHLLWVGLGAAGLVWATLAARHVRWLLWFPLVLAGLQLPFIPLPRYVFPVMPVAFLGTAVFGYRLTEWMSRRMAPERPWVA</sequence>
<keyword evidence="4 10" id="KW-0808">Transferase</keyword>
<reference evidence="11" key="1">
    <citation type="submission" date="2016-10" db="EMBL/GenBank/DDBJ databases">
        <authorList>
            <person name="Varghese N."/>
        </authorList>
    </citation>
    <scope>NUCLEOTIDE SEQUENCE [LARGE SCALE GENOMIC DNA]</scope>
    <source>
        <strain evidence="11">DSM 17980</strain>
    </source>
</reference>
<dbReference type="InterPro" id="IPR038731">
    <property type="entry name" value="RgtA/B/C-like"/>
</dbReference>
<dbReference type="Proteomes" id="UP000183508">
    <property type="component" value="Unassembled WGS sequence"/>
</dbReference>
<keyword evidence="2" id="KW-1003">Cell membrane</keyword>
<dbReference type="GO" id="GO:0009103">
    <property type="term" value="P:lipopolysaccharide biosynthetic process"/>
    <property type="evidence" value="ECO:0007669"/>
    <property type="project" value="UniProtKB-ARBA"/>
</dbReference>
<evidence type="ECO:0000259" key="9">
    <source>
        <dbReference type="Pfam" id="PF13231"/>
    </source>
</evidence>
<keyword evidence="3 10" id="KW-0328">Glycosyltransferase</keyword>
<dbReference type="OrthoDB" id="136232at2"/>
<dbReference type="STRING" id="392015.SAMN05421543_101127"/>
<dbReference type="PROSITE" id="PS51257">
    <property type="entry name" value="PROKAR_LIPOPROTEIN"/>
    <property type="match status" value="1"/>
</dbReference>
<feature type="transmembrane region" description="Helical" evidence="8">
    <location>
        <begin position="332"/>
        <end position="353"/>
    </location>
</feature>
<dbReference type="RefSeq" id="WP_074948583.1">
    <property type="nucleotide sequence ID" value="NZ_FPBV01000001.1"/>
</dbReference>
<dbReference type="PANTHER" id="PTHR33908">
    <property type="entry name" value="MANNOSYLTRANSFERASE YKCB-RELATED"/>
    <property type="match status" value="1"/>
</dbReference>
<dbReference type="PANTHER" id="PTHR33908:SF11">
    <property type="entry name" value="MEMBRANE PROTEIN"/>
    <property type="match status" value="1"/>
</dbReference>
<evidence type="ECO:0000256" key="4">
    <source>
        <dbReference type="ARBA" id="ARBA00022679"/>
    </source>
</evidence>
<protein>
    <submittedName>
        <fullName evidence="10">Dolichyl-phosphate-mannose-protein mannosyltransferase</fullName>
    </submittedName>
</protein>
<gene>
    <name evidence="10" type="ORF">SAMN05421543_101127</name>
</gene>
<evidence type="ECO:0000256" key="6">
    <source>
        <dbReference type="ARBA" id="ARBA00022989"/>
    </source>
</evidence>
<evidence type="ECO:0000313" key="11">
    <source>
        <dbReference type="Proteomes" id="UP000183508"/>
    </source>
</evidence>
<comment type="subcellular location">
    <subcellularLocation>
        <location evidence="1">Cell membrane</location>
        <topology evidence="1">Multi-pass membrane protein</topology>
    </subcellularLocation>
</comment>
<dbReference type="GO" id="GO:0005886">
    <property type="term" value="C:plasma membrane"/>
    <property type="evidence" value="ECO:0007669"/>
    <property type="project" value="UniProtKB-SubCell"/>
</dbReference>
<dbReference type="GO" id="GO:0016763">
    <property type="term" value="F:pentosyltransferase activity"/>
    <property type="evidence" value="ECO:0007669"/>
    <property type="project" value="TreeGrafter"/>
</dbReference>
<dbReference type="Pfam" id="PF13231">
    <property type="entry name" value="PMT_2"/>
    <property type="match status" value="1"/>
</dbReference>
<feature type="transmembrane region" description="Helical" evidence="8">
    <location>
        <begin position="229"/>
        <end position="245"/>
    </location>
</feature>
<keyword evidence="11" id="KW-1185">Reference proteome</keyword>
<keyword evidence="7 8" id="KW-0472">Membrane</keyword>
<feature type="transmembrane region" description="Helical" evidence="8">
    <location>
        <begin position="129"/>
        <end position="145"/>
    </location>
</feature>
<evidence type="ECO:0000256" key="2">
    <source>
        <dbReference type="ARBA" id="ARBA00022475"/>
    </source>
</evidence>
<feature type="transmembrane region" description="Helical" evidence="8">
    <location>
        <begin position="382"/>
        <end position="400"/>
    </location>
</feature>
<evidence type="ECO:0000256" key="8">
    <source>
        <dbReference type="SAM" id="Phobius"/>
    </source>
</evidence>
<evidence type="ECO:0000256" key="3">
    <source>
        <dbReference type="ARBA" id="ARBA00022676"/>
    </source>
</evidence>
<feature type="transmembrane region" description="Helical" evidence="8">
    <location>
        <begin position="16"/>
        <end position="35"/>
    </location>
</feature>
<keyword evidence="5 8" id="KW-0812">Transmembrane</keyword>
<evidence type="ECO:0000313" key="10">
    <source>
        <dbReference type="EMBL" id="SFU32766.1"/>
    </source>
</evidence>
<evidence type="ECO:0000256" key="1">
    <source>
        <dbReference type="ARBA" id="ARBA00004651"/>
    </source>
</evidence>
<name>A0A1I7F9J5_9BACL</name>
<organism evidence="10 11">
    <name type="scientific">Alicyclobacillus macrosporangiidus</name>
    <dbReference type="NCBI Taxonomy" id="392015"/>
    <lineage>
        <taxon>Bacteria</taxon>
        <taxon>Bacillati</taxon>
        <taxon>Bacillota</taxon>
        <taxon>Bacilli</taxon>
        <taxon>Bacillales</taxon>
        <taxon>Alicyclobacillaceae</taxon>
        <taxon>Alicyclobacillus</taxon>
    </lineage>
</organism>
<accession>A0A1I7F9J5</accession>
<feature type="transmembrane region" description="Helical" evidence="8">
    <location>
        <begin position="102"/>
        <end position="122"/>
    </location>
</feature>
<dbReference type="InterPro" id="IPR050297">
    <property type="entry name" value="LipidA_mod_glycosyltrf_83"/>
</dbReference>
<feature type="transmembrane region" description="Helical" evidence="8">
    <location>
        <begin position="179"/>
        <end position="195"/>
    </location>
</feature>
<evidence type="ECO:0000256" key="7">
    <source>
        <dbReference type="ARBA" id="ARBA00023136"/>
    </source>
</evidence>